<dbReference type="PANTHER" id="PTHR46333">
    <property type="entry name" value="CYTOKINESIS PROTEIN 3"/>
    <property type="match status" value="1"/>
</dbReference>
<evidence type="ECO:0000313" key="3">
    <source>
        <dbReference type="Proteomes" id="UP001519887"/>
    </source>
</evidence>
<protein>
    <recommendedName>
        <fullName evidence="1">Transglutaminase-like domain-containing protein</fullName>
    </recommendedName>
</protein>
<evidence type="ECO:0000313" key="2">
    <source>
        <dbReference type="EMBL" id="MBW7454781.1"/>
    </source>
</evidence>
<name>A0ABS7C1L0_9BACL</name>
<keyword evidence="3" id="KW-1185">Reference proteome</keyword>
<gene>
    <name evidence="2" type="ORF">K0U00_12130</name>
</gene>
<dbReference type="InterPro" id="IPR038765">
    <property type="entry name" value="Papain-like_cys_pep_sf"/>
</dbReference>
<sequence>MMNSPYGKRGSTFILLLGLGLMMFLWRGDAASAAGDSAATIQDYEKKLGAAMLRKPAAYSIVYTGGTLTMDQLESILQRIHNANDYLHYSTRQYRYAASTDGRKTTVGYTFEYWETQAQSNQVSLKVKEVLGKIITRNMNDFQKEKAIHDWIESNLSYDTTLRQYSAYAGLFGNKKTVCQGYALLAFKMLSQAGIENKIIEGNAGGQLHTWNLVKLDGKWYHLDTTWNDPVPDKPGRIMYDYYNLTDAQMKASHTWNKSASYPAAVTLFETTLEAKRKSDAGNAAFYQNLKKTLGLHYMEAAHTAVNAADLSGFIANAIKANQNSFTIRYPNKRTLAADIKKAFNGTNNISRYSYSYSDYTRSPSSADVLVTVTLTRRK</sequence>
<reference evidence="2 3" key="1">
    <citation type="submission" date="2021-07" db="EMBL/GenBank/DDBJ databases">
        <title>Paenibacillus radiodurans sp. nov., isolated from the southeastern edge of Tengger Desert.</title>
        <authorList>
            <person name="Zhang G."/>
        </authorList>
    </citation>
    <scope>NUCLEOTIDE SEQUENCE [LARGE SCALE GENOMIC DNA]</scope>
    <source>
        <strain evidence="2 3">CCM 7311</strain>
    </source>
</reference>
<evidence type="ECO:0000259" key="1">
    <source>
        <dbReference type="SMART" id="SM00460"/>
    </source>
</evidence>
<dbReference type="EMBL" id="JAHZIK010000249">
    <property type="protein sequence ID" value="MBW7454781.1"/>
    <property type="molecule type" value="Genomic_DNA"/>
</dbReference>
<dbReference type="SMART" id="SM00460">
    <property type="entry name" value="TGc"/>
    <property type="match status" value="1"/>
</dbReference>
<dbReference type="InterPro" id="IPR052557">
    <property type="entry name" value="CAP/Cytokinesis_protein"/>
</dbReference>
<feature type="domain" description="Transglutaminase-like" evidence="1">
    <location>
        <begin position="171"/>
        <end position="227"/>
    </location>
</feature>
<proteinExistence type="predicted"/>
<dbReference type="PANTHER" id="PTHR46333:SF2">
    <property type="entry name" value="CYTOKINESIS PROTEIN 3"/>
    <property type="match status" value="1"/>
</dbReference>
<organism evidence="2 3">
    <name type="scientific">Paenibacillus sepulcri</name>
    <dbReference type="NCBI Taxonomy" id="359917"/>
    <lineage>
        <taxon>Bacteria</taxon>
        <taxon>Bacillati</taxon>
        <taxon>Bacillota</taxon>
        <taxon>Bacilli</taxon>
        <taxon>Bacillales</taxon>
        <taxon>Paenibacillaceae</taxon>
        <taxon>Paenibacillus</taxon>
    </lineage>
</organism>
<dbReference type="Proteomes" id="UP001519887">
    <property type="component" value="Unassembled WGS sequence"/>
</dbReference>
<dbReference type="Gene3D" id="3.10.620.30">
    <property type="match status" value="1"/>
</dbReference>
<dbReference type="Pfam" id="PF01841">
    <property type="entry name" value="Transglut_core"/>
    <property type="match status" value="1"/>
</dbReference>
<dbReference type="SUPFAM" id="SSF54001">
    <property type="entry name" value="Cysteine proteinases"/>
    <property type="match status" value="1"/>
</dbReference>
<comment type="caution">
    <text evidence="2">The sequence shown here is derived from an EMBL/GenBank/DDBJ whole genome shotgun (WGS) entry which is preliminary data.</text>
</comment>
<accession>A0ABS7C1L0</accession>
<dbReference type="InterPro" id="IPR002931">
    <property type="entry name" value="Transglutaminase-like"/>
</dbReference>